<keyword evidence="17" id="KW-0636">Prenylation</keyword>
<evidence type="ECO:0000256" key="15">
    <source>
        <dbReference type="ARBA" id="ARBA00023273"/>
    </source>
</evidence>
<evidence type="ECO:0000256" key="16">
    <source>
        <dbReference type="ARBA" id="ARBA00023288"/>
    </source>
</evidence>
<proteinExistence type="inferred from homology"/>
<comment type="subcellular location">
    <subcellularLocation>
        <location evidence="18">Apicolateral cell membrane</location>
        <topology evidence="18">Lipid-anchor</topology>
    </subcellularLocation>
    <subcellularLocation>
        <location evidence="19">Basolateral cell membrane</location>
        <topology evidence="19">Lipid-anchor</topology>
    </subcellularLocation>
    <subcellularLocation>
        <location evidence="2">Cell membrane</location>
        <topology evidence="2">Lipid-anchor</topology>
        <orientation evidence="2">Cytoplasmic side</orientation>
    </subcellularLocation>
    <subcellularLocation>
        <location evidence="3">Cell projection</location>
        <location evidence="3">Axon</location>
    </subcellularLocation>
    <subcellularLocation>
        <location evidence="1">Cell projection</location>
        <location evidence="1">Dendrite</location>
    </subcellularLocation>
    <subcellularLocation>
        <location evidence="5">Cell projection</location>
        <location evidence="5">Dendritic spine</location>
    </subcellularLocation>
    <subcellularLocation>
        <location evidence="4">Cell projection</location>
        <location evidence="4">Filopodium membrane</location>
        <topology evidence="4">Lipid-anchor</topology>
    </subcellularLocation>
</comment>
<keyword evidence="10" id="KW-0133">Cell shape</keyword>
<keyword evidence="7" id="KW-1003">Cell membrane</keyword>
<keyword evidence="8" id="KW-0488">Methylation</keyword>
<dbReference type="Proteomes" id="UP000250572">
    <property type="component" value="Unassembled WGS sequence"/>
</dbReference>
<reference evidence="25 26" key="1">
    <citation type="journal article" date="2018" name="G3 (Bethesda)">
        <title>A High-Quality Reference Genome for the Invasive Mosquitofish Gambusia affinis Using a Chicago Library.</title>
        <authorList>
            <person name="Hoffberg S.L."/>
            <person name="Troendle N.J."/>
            <person name="Glenn T.C."/>
            <person name="Mahmud O."/>
            <person name="Louha S."/>
            <person name="Chalopin D."/>
            <person name="Bennetzen J.L."/>
            <person name="Mauricio R."/>
        </authorList>
    </citation>
    <scope>NUCLEOTIDE SEQUENCE [LARGE SCALE GENOMIC DNA]</scope>
    <source>
        <strain evidence="25">NE01/NJP1002.9</strain>
        <tissue evidence="25">Muscle</tissue>
    </source>
</reference>
<sequence length="516" mass="56648">MEAHQNRLQQLAAPNRLRSEPMPVDRTGRVSAETEPDPFCVGSDRVGGQAPGRFYRTGLGLAGLSGETDGLSVSSGRVRSMLVLIRYGSSPGRFCIQTGLALFRTTQRQTHWQALTSRERFWFWFTEAKVTRFPITPQEKRKWQTEMENKRRQLEDERRALQHLKSKVLRERWLLEGPAGPDQNQDQDLDQVVLEEDEARTRTLEESIRRLEQEVSSLETGAVSQTITHSVVMSTPDPAVQVKGHNRMELGVAKPSGQVIQDPAEVKVHKSLKVSKSREAQGEMKKAMYSVEIKVERDRVTGETRVLSTNTKLPVDLSDQGVKVYEDEQKVVHEMNGDDAHLLSSIEVEELIHKADEASVMSHSITTATSLPTGEVLRESDLPPEPGSTRTPSHTSAIATAEITGLETAACEELEVAEASAENPVTMVFMGYQDVEDEDETRKVLGLQGTVKAELVLIDDGDGKVDPPACAAPPSAAPPSAAPPTPTNAPETVMASNGEAVAAGKKKQPCKCCTIM</sequence>
<evidence type="ECO:0000256" key="12">
    <source>
        <dbReference type="ARBA" id="ARBA00023054"/>
    </source>
</evidence>
<dbReference type="AlphaFoldDB" id="A0A315VAX1"/>
<evidence type="ECO:0000256" key="10">
    <source>
        <dbReference type="ARBA" id="ARBA00022960"/>
    </source>
</evidence>
<evidence type="ECO:0000256" key="1">
    <source>
        <dbReference type="ARBA" id="ARBA00004279"/>
    </source>
</evidence>
<name>A0A315VAX1_GAMAF</name>
<keyword evidence="26" id="KW-1185">Reference proteome</keyword>
<dbReference type="InterPro" id="IPR004965">
    <property type="entry name" value="Paralemmin"/>
</dbReference>
<gene>
    <name evidence="25" type="ORF">CCH79_00020283</name>
</gene>
<evidence type="ECO:0000256" key="21">
    <source>
        <dbReference type="ARBA" id="ARBA00040790"/>
    </source>
</evidence>
<protein>
    <recommendedName>
        <fullName evidence="21">Paralemmin-1</fullName>
    </recommendedName>
    <alternativeName>
        <fullName evidence="22">Paralemmin</fullName>
    </alternativeName>
</protein>
<evidence type="ECO:0000256" key="11">
    <source>
        <dbReference type="ARBA" id="ARBA00023018"/>
    </source>
</evidence>
<comment type="similarity">
    <text evidence="6">Belongs to the paralemmin family.</text>
</comment>
<evidence type="ECO:0000256" key="17">
    <source>
        <dbReference type="ARBA" id="ARBA00023289"/>
    </source>
</evidence>
<organism evidence="25 26">
    <name type="scientific">Gambusia affinis</name>
    <name type="common">Western mosquitofish</name>
    <name type="synonym">Heterandria affinis</name>
    <dbReference type="NCBI Taxonomy" id="33528"/>
    <lineage>
        <taxon>Eukaryota</taxon>
        <taxon>Metazoa</taxon>
        <taxon>Chordata</taxon>
        <taxon>Craniata</taxon>
        <taxon>Vertebrata</taxon>
        <taxon>Euteleostomi</taxon>
        <taxon>Actinopterygii</taxon>
        <taxon>Neopterygii</taxon>
        <taxon>Teleostei</taxon>
        <taxon>Neoteleostei</taxon>
        <taxon>Acanthomorphata</taxon>
        <taxon>Ovalentaria</taxon>
        <taxon>Atherinomorphae</taxon>
        <taxon>Cyprinodontiformes</taxon>
        <taxon>Poeciliidae</taxon>
        <taxon>Poeciliinae</taxon>
        <taxon>Gambusia</taxon>
    </lineage>
</organism>
<keyword evidence="9" id="KW-0597">Phosphoprotein</keyword>
<evidence type="ECO:0000313" key="26">
    <source>
        <dbReference type="Proteomes" id="UP000250572"/>
    </source>
</evidence>
<comment type="subunit">
    <text evidence="20">Interacts with dopamine receptor DRD3.</text>
</comment>
<evidence type="ECO:0000256" key="24">
    <source>
        <dbReference type="SAM" id="MobiDB-lite"/>
    </source>
</evidence>
<feature type="compositionally biased region" description="Pro residues" evidence="24">
    <location>
        <begin position="475"/>
        <end position="487"/>
    </location>
</feature>
<dbReference type="PANTHER" id="PTHR10498">
    <property type="entry name" value="PARALEMMIN-RELATED"/>
    <property type="match status" value="1"/>
</dbReference>
<dbReference type="GO" id="GO:0031527">
    <property type="term" value="C:filopodium membrane"/>
    <property type="evidence" value="ECO:0007669"/>
    <property type="project" value="UniProtKB-SubCell"/>
</dbReference>
<keyword evidence="11" id="KW-0770">Synapse</keyword>
<keyword evidence="12 23" id="KW-0175">Coiled coil</keyword>
<evidence type="ECO:0000256" key="19">
    <source>
        <dbReference type="ARBA" id="ARBA00037871"/>
    </source>
</evidence>
<dbReference type="Pfam" id="PF03285">
    <property type="entry name" value="Paralemmin"/>
    <property type="match status" value="1"/>
</dbReference>
<evidence type="ECO:0000256" key="18">
    <source>
        <dbReference type="ARBA" id="ARBA00037796"/>
    </source>
</evidence>
<dbReference type="EMBL" id="NHOQ01002037">
    <property type="protein sequence ID" value="PWA19968.1"/>
    <property type="molecule type" value="Genomic_DNA"/>
</dbReference>
<dbReference type="GO" id="GO:0008360">
    <property type="term" value="P:regulation of cell shape"/>
    <property type="evidence" value="ECO:0007669"/>
    <property type="project" value="UniProtKB-KW"/>
</dbReference>
<evidence type="ECO:0000256" key="4">
    <source>
        <dbReference type="ARBA" id="ARBA00004527"/>
    </source>
</evidence>
<accession>A0A315VAX1</accession>
<evidence type="ECO:0000256" key="8">
    <source>
        <dbReference type="ARBA" id="ARBA00022481"/>
    </source>
</evidence>
<evidence type="ECO:0000256" key="23">
    <source>
        <dbReference type="SAM" id="Coils"/>
    </source>
</evidence>
<keyword evidence="15" id="KW-0966">Cell projection</keyword>
<evidence type="ECO:0000256" key="5">
    <source>
        <dbReference type="ARBA" id="ARBA00004552"/>
    </source>
</evidence>
<evidence type="ECO:0000256" key="22">
    <source>
        <dbReference type="ARBA" id="ARBA00041963"/>
    </source>
</evidence>
<feature type="region of interest" description="Disordered" evidence="24">
    <location>
        <begin position="464"/>
        <end position="492"/>
    </location>
</feature>
<evidence type="ECO:0000256" key="6">
    <source>
        <dbReference type="ARBA" id="ARBA00005756"/>
    </source>
</evidence>
<feature type="region of interest" description="Disordered" evidence="24">
    <location>
        <begin position="1"/>
        <end position="43"/>
    </location>
</feature>
<evidence type="ECO:0000256" key="7">
    <source>
        <dbReference type="ARBA" id="ARBA00022475"/>
    </source>
</evidence>
<evidence type="ECO:0000256" key="9">
    <source>
        <dbReference type="ARBA" id="ARBA00022553"/>
    </source>
</evidence>
<evidence type="ECO:0000256" key="14">
    <source>
        <dbReference type="ARBA" id="ARBA00023139"/>
    </source>
</evidence>
<keyword evidence="13" id="KW-0472">Membrane</keyword>
<dbReference type="GO" id="GO:0030424">
    <property type="term" value="C:axon"/>
    <property type="evidence" value="ECO:0007669"/>
    <property type="project" value="UniProtKB-SubCell"/>
</dbReference>
<evidence type="ECO:0000256" key="13">
    <source>
        <dbReference type="ARBA" id="ARBA00023136"/>
    </source>
</evidence>
<dbReference type="GO" id="GO:0016327">
    <property type="term" value="C:apicolateral plasma membrane"/>
    <property type="evidence" value="ECO:0007669"/>
    <property type="project" value="UniProtKB-SubCell"/>
</dbReference>
<keyword evidence="16" id="KW-0449">Lipoprotein</keyword>
<evidence type="ECO:0000256" key="3">
    <source>
        <dbReference type="ARBA" id="ARBA00004489"/>
    </source>
</evidence>
<comment type="caution">
    <text evidence="25">The sequence shown here is derived from an EMBL/GenBank/DDBJ whole genome shotgun (WGS) entry which is preliminary data.</text>
</comment>
<dbReference type="GO" id="GO:0043197">
    <property type="term" value="C:dendritic spine"/>
    <property type="evidence" value="ECO:0007669"/>
    <property type="project" value="UniProtKB-SubCell"/>
</dbReference>
<dbReference type="GO" id="GO:0016323">
    <property type="term" value="C:basolateral plasma membrane"/>
    <property type="evidence" value="ECO:0007669"/>
    <property type="project" value="UniProtKB-SubCell"/>
</dbReference>
<keyword evidence="14" id="KW-0564">Palmitate</keyword>
<evidence type="ECO:0000256" key="20">
    <source>
        <dbReference type="ARBA" id="ARBA00038823"/>
    </source>
</evidence>
<evidence type="ECO:0000256" key="2">
    <source>
        <dbReference type="ARBA" id="ARBA00004342"/>
    </source>
</evidence>
<feature type="coiled-coil region" evidence="23">
    <location>
        <begin position="140"/>
        <end position="221"/>
    </location>
</feature>
<dbReference type="PANTHER" id="PTHR10498:SF6">
    <property type="entry name" value="PARALEMMIN-1"/>
    <property type="match status" value="1"/>
</dbReference>
<evidence type="ECO:0000313" key="25">
    <source>
        <dbReference type="EMBL" id="PWA19968.1"/>
    </source>
</evidence>